<organism evidence="2 3">
    <name type="scientific">Rhodoplanes elegans</name>
    <dbReference type="NCBI Taxonomy" id="29408"/>
    <lineage>
        <taxon>Bacteria</taxon>
        <taxon>Pseudomonadati</taxon>
        <taxon>Pseudomonadota</taxon>
        <taxon>Alphaproteobacteria</taxon>
        <taxon>Hyphomicrobiales</taxon>
        <taxon>Nitrobacteraceae</taxon>
        <taxon>Rhodoplanes</taxon>
    </lineage>
</organism>
<keyword evidence="3" id="KW-1185">Reference proteome</keyword>
<proteinExistence type="predicted"/>
<dbReference type="EMBL" id="NPEU01000242">
    <property type="protein sequence ID" value="RAI35860.1"/>
    <property type="molecule type" value="Genomic_DNA"/>
</dbReference>
<evidence type="ECO:0000313" key="3">
    <source>
        <dbReference type="Proteomes" id="UP000248863"/>
    </source>
</evidence>
<evidence type="ECO:0000256" key="1">
    <source>
        <dbReference type="SAM" id="SignalP"/>
    </source>
</evidence>
<dbReference type="RefSeq" id="WP_111358608.1">
    <property type="nucleotide sequence ID" value="NZ_NHSK01000282.1"/>
</dbReference>
<gene>
    <name evidence="2" type="ORF">CH338_18545</name>
</gene>
<evidence type="ECO:0008006" key="4">
    <source>
        <dbReference type="Google" id="ProtNLM"/>
    </source>
</evidence>
<dbReference type="OrthoDB" id="7959769at2"/>
<comment type="caution">
    <text evidence="2">The sequence shown here is derived from an EMBL/GenBank/DDBJ whole genome shotgun (WGS) entry which is preliminary data.</text>
</comment>
<feature type="chain" id="PRO_5016397995" description="Lipoprotein" evidence="1">
    <location>
        <begin position="25"/>
        <end position="173"/>
    </location>
</feature>
<reference evidence="2 3" key="1">
    <citation type="submission" date="2017-07" db="EMBL/GenBank/DDBJ databases">
        <title>Draft Genome Sequences of Select Purple Nonsulfur Bacteria.</title>
        <authorList>
            <person name="Lasarre B."/>
            <person name="Mckinlay J.B."/>
        </authorList>
    </citation>
    <scope>NUCLEOTIDE SEQUENCE [LARGE SCALE GENOMIC DNA]</scope>
    <source>
        <strain evidence="2 3">DSM 11907</strain>
    </source>
</reference>
<evidence type="ECO:0000313" key="2">
    <source>
        <dbReference type="EMBL" id="RAI35860.1"/>
    </source>
</evidence>
<name>A0A327KAS2_9BRAD</name>
<keyword evidence="1" id="KW-0732">Signal</keyword>
<feature type="signal peptide" evidence="1">
    <location>
        <begin position="1"/>
        <end position="24"/>
    </location>
</feature>
<dbReference type="AlphaFoldDB" id="A0A327KAS2"/>
<protein>
    <recommendedName>
        <fullName evidence="4">Lipoprotein</fullName>
    </recommendedName>
</protein>
<dbReference type="Proteomes" id="UP000248863">
    <property type="component" value="Unassembled WGS sequence"/>
</dbReference>
<accession>A0A327KAS2</accession>
<sequence length="173" mass="18754">MRTWTLTLVAALVLGAGAAPLASAAEKAGRTEKVDRTGTAERNGLIGKWSIVEAAPAPWVRSKERNSLVEHGRKLVATEVTFEPGAIVSTNQSLACKRAMYQVGTYPTDALFRGLLPDGSQDRIARDLGLTKGGADVPSVDVDCAGGFFTYHFRDRNTALFAWDDVIYTLKRR</sequence>